<dbReference type="Gene3D" id="1.10.443.10">
    <property type="entry name" value="Intergrase catalytic core"/>
    <property type="match status" value="1"/>
</dbReference>
<dbReference type="GO" id="GO:0003677">
    <property type="term" value="F:DNA binding"/>
    <property type="evidence" value="ECO:0007669"/>
    <property type="project" value="UniProtKB-UniRule"/>
</dbReference>
<dbReference type="InterPro" id="IPR013762">
    <property type="entry name" value="Integrase-like_cat_sf"/>
</dbReference>
<keyword evidence="1" id="KW-0229">DNA integration</keyword>
<dbReference type="InterPro" id="IPR004107">
    <property type="entry name" value="Integrase_SAM-like_N"/>
</dbReference>
<keyword evidence="2 4" id="KW-0238">DNA-binding</keyword>
<evidence type="ECO:0000259" key="5">
    <source>
        <dbReference type="PROSITE" id="PS51898"/>
    </source>
</evidence>
<feature type="domain" description="Core-binding (CB)" evidence="6">
    <location>
        <begin position="4"/>
        <end position="94"/>
    </location>
</feature>
<evidence type="ECO:0000259" key="6">
    <source>
        <dbReference type="PROSITE" id="PS51900"/>
    </source>
</evidence>
<feature type="domain" description="Tyr recombinase" evidence="5">
    <location>
        <begin position="113"/>
        <end position="321"/>
    </location>
</feature>
<dbReference type="Gene3D" id="1.10.150.130">
    <property type="match status" value="1"/>
</dbReference>
<dbReference type="AlphaFoldDB" id="A0A164NWG5"/>
<dbReference type="PATRIC" id="fig|1396.535.peg.1720"/>
<dbReference type="Proteomes" id="UP000076482">
    <property type="component" value="Unassembled WGS sequence"/>
</dbReference>
<dbReference type="EMBL" id="LJKE01000045">
    <property type="protein sequence ID" value="KZD65933.1"/>
    <property type="molecule type" value="Genomic_DNA"/>
</dbReference>
<gene>
    <name evidence="7" type="ORF">B4088_2690</name>
</gene>
<accession>A0A164NWG5</accession>
<dbReference type="SUPFAM" id="SSF56349">
    <property type="entry name" value="DNA breaking-rejoining enzymes"/>
    <property type="match status" value="1"/>
</dbReference>
<dbReference type="GO" id="GO:0006310">
    <property type="term" value="P:DNA recombination"/>
    <property type="evidence" value="ECO:0007669"/>
    <property type="project" value="UniProtKB-KW"/>
</dbReference>
<protein>
    <submittedName>
        <fullName evidence="7">Site-specific recombinase phage integrase family</fullName>
    </submittedName>
</protein>
<dbReference type="CDD" id="cd00397">
    <property type="entry name" value="DNA_BRE_C"/>
    <property type="match status" value="1"/>
</dbReference>
<dbReference type="RefSeq" id="WP_063261150.1">
    <property type="nucleotide sequence ID" value="NZ_LJKE01000045.1"/>
</dbReference>
<dbReference type="Pfam" id="PF02899">
    <property type="entry name" value="Phage_int_SAM_1"/>
    <property type="match status" value="1"/>
</dbReference>
<evidence type="ECO:0000256" key="3">
    <source>
        <dbReference type="ARBA" id="ARBA00023172"/>
    </source>
</evidence>
<dbReference type="InterPro" id="IPR002104">
    <property type="entry name" value="Integrase_catalytic"/>
</dbReference>
<dbReference type="PROSITE" id="PS51900">
    <property type="entry name" value="CB"/>
    <property type="match status" value="1"/>
</dbReference>
<evidence type="ECO:0000256" key="2">
    <source>
        <dbReference type="ARBA" id="ARBA00023125"/>
    </source>
</evidence>
<evidence type="ECO:0000256" key="4">
    <source>
        <dbReference type="PROSITE-ProRule" id="PRU01248"/>
    </source>
</evidence>
<dbReference type="PROSITE" id="PS51898">
    <property type="entry name" value="TYR_RECOMBINASE"/>
    <property type="match status" value="1"/>
</dbReference>
<comment type="caution">
    <text evidence="7">The sequence shown here is derived from an EMBL/GenBank/DDBJ whole genome shotgun (WGS) entry which is preliminary data.</text>
</comment>
<dbReference type="InterPro" id="IPR011010">
    <property type="entry name" value="DNA_brk_join_enz"/>
</dbReference>
<sequence length="321" mass="37556">MEQTEFENTVQTFANFLLNKGRKTSTVKRYIYDIEDFGQWLKKTNRLSKAKTWGTFVLEDFEKYFSELKQTRNYSDKTLHRVYIVLNRLYQFLCLPSPLLDLNLIGPPDRALREEDFISVKEETRLKEVLLSLEGLTEKQSAVRPKLIDRNYSIVSLLIDYGLSLQELVSITMDQVHFENNTIVIPGAAGVEKTVTLSLEDKKRLYAYYKMIPEPVRPRYHSKDALFVAFDFNRNTYKWVYDDDSPKPLTEIAVQKMIRLEVARANLRKGISGQQFRNTYILGLIKQNVSEEEIVKRIGFKSKLSLKRYFNYAEALSKKTP</sequence>
<evidence type="ECO:0000313" key="7">
    <source>
        <dbReference type="EMBL" id="KZD65933.1"/>
    </source>
</evidence>
<evidence type="ECO:0000313" key="8">
    <source>
        <dbReference type="Proteomes" id="UP000076482"/>
    </source>
</evidence>
<dbReference type="GO" id="GO:0015074">
    <property type="term" value="P:DNA integration"/>
    <property type="evidence" value="ECO:0007669"/>
    <property type="project" value="UniProtKB-KW"/>
</dbReference>
<name>A0A164NWG5_BACCE</name>
<dbReference type="InterPro" id="IPR044068">
    <property type="entry name" value="CB"/>
</dbReference>
<dbReference type="Pfam" id="PF00589">
    <property type="entry name" value="Phage_integrase"/>
    <property type="match status" value="1"/>
</dbReference>
<dbReference type="InterPro" id="IPR010998">
    <property type="entry name" value="Integrase_recombinase_N"/>
</dbReference>
<keyword evidence="3" id="KW-0233">DNA recombination</keyword>
<reference evidence="7 8" key="1">
    <citation type="submission" date="2015-09" db="EMBL/GenBank/DDBJ databases">
        <title>Bacillus cereus food isolates.</title>
        <authorList>
            <person name="Boekhorst J."/>
        </authorList>
    </citation>
    <scope>NUCLEOTIDE SEQUENCE [LARGE SCALE GENOMIC DNA]</scope>
    <source>
        <strain evidence="7 8">B4088</strain>
    </source>
</reference>
<evidence type="ECO:0000256" key="1">
    <source>
        <dbReference type="ARBA" id="ARBA00022908"/>
    </source>
</evidence>
<proteinExistence type="predicted"/>
<organism evidence="7 8">
    <name type="scientific">Bacillus cereus</name>
    <dbReference type="NCBI Taxonomy" id="1396"/>
    <lineage>
        <taxon>Bacteria</taxon>
        <taxon>Bacillati</taxon>
        <taxon>Bacillota</taxon>
        <taxon>Bacilli</taxon>
        <taxon>Bacillales</taxon>
        <taxon>Bacillaceae</taxon>
        <taxon>Bacillus</taxon>
        <taxon>Bacillus cereus group</taxon>
    </lineage>
</organism>